<proteinExistence type="predicted"/>
<reference evidence="4 5" key="1">
    <citation type="submission" date="2018-10" db="EMBL/GenBank/DDBJ databases">
        <title>Complete genome sequence of Malassezia restricta CBS 7877.</title>
        <authorList>
            <person name="Morand S.C."/>
            <person name="Bertignac M."/>
            <person name="Iltis A."/>
            <person name="Kolder I."/>
            <person name="Pirovano W."/>
            <person name="Jourdain R."/>
            <person name="Clavaud C."/>
        </authorList>
    </citation>
    <scope>NUCLEOTIDE SEQUENCE [LARGE SCALE GENOMIC DNA]</scope>
    <source>
        <strain evidence="4 5">CBS 7877</strain>
    </source>
</reference>
<dbReference type="VEuPathDB" id="FungiDB:DNF11_2722"/>
<gene>
    <name evidence="4" type="ORF">DNF11_2722</name>
</gene>
<dbReference type="OrthoDB" id="10350738at2759"/>
<protein>
    <submittedName>
        <fullName evidence="4">Uncharacterized protein</fullName>
    </submittedName>
</protein>
<dbReference type="AlphaFoldDB" id="A0A3G2S8M1"/>
<keyword evidence="2" id="KW-0472">Membrane</keyword>
<dbReference type="EMBL" id="CP033152">
    <property type="protein sequence ID" value="AYO43672.1"/>
    <property type="molecule type" value="Genomic_DNA"/>
</dbReference>
<evidence type="ECO:0000256" key="1">
    <source>
        <dbReference type="SAM" id="MobiDB-lite"/>
    </source>
</evidence>
<feature type="signal peptide" evidence="3">
    <location>
        <begin position="1"/>
        <end position="35"/>
    </location>
</feature>
<keyword evidence="2" id="KW-0812">Transmembrane</keyword>
<keyword evidence="2" id="KW-1133">Transmembrane helix</keyword>
<feature type="transmembrane region" description="Helical" evidence="2">
    <location>
        <begin position="114"/>
        <end position="135"/>
    </location>
</feature>
<evidence type="ECO:0000256" key="3">
    <source>
        <dbReference type="SAM" id="SignalP"/>
    </source>
</evidence>
<dbReference type="Proteomes" id="UP000269793">
    <property type="component" value="Chromosome V"/>
</dbReference>
<evidence type="ECO:0000256" key="2">
    <source>
        <dbReference type="SAM" id="Phobius"/>
    </source>
</evidence>
<sequence>MPGIWSIPTISTPLNTMRWVFVVALLTVLALAVSAQEDARVKISMLLERRQALGGGAGKPDTTTATTPASISGYTPPPKSATPTPTNFKKGSILSLEDVDGYKEAKEFAQSSGVMTLAPAMLVTGALAIVGGAIFL</sequence>
<feature type="compositionally biased region" description="Polar residues" evidence="1">
    <location>
        <begin position="61"/>
        <end position="73"/>
    </location>
</feature>
<evidence type="ECO:0000313" key="4">
    <source>
        <dbReference type="EMBL" id="AYO43672.1"/>
    </source>
</evidence>
<keyword evidence="3" id="KW-0732">Signal</keyword>
<accession>A0A3G2S8M1</accession>
<organism evidence="4 5">
    <name type="scientific">Malassezia restricta (strain ATCC 96810 / NBRC 103918 / CBS 7877)</name>
    <name type="common">Seborrheic dermatitis infection agent</name>
    <dbReference type="NCBI Taxonomy" id="425264"/>
    <lineage>
        <taxon>Eukaryota</taxon>
        <taxon>Fungi</taxon>
        <taxon>Dikarya</taxon>
        <taxon>Basidiomycota</taxon>
        <taxon>Ustilaginomycotina</taxon>
        <taxon>Malasseziomycetes</taxon>
        <taxon>Malasseziales</taxon>
        <taxon>Malasseziaceae</taxon>
        <taxon>Malassezia</taxon>
    </lineage>
</organism>
<evidence type="ECO:0000313" key="5">
    <source>
        <dbReference type="Proteomes" id="UP000269793"/>
    </source>
</evidence>
<name>A0A3G2S8M1_MALR7</name>
<feature type="region of interest" description="Disordered" evidence="1">
    <location>
        <begin position="53"/>
        <end position="89"/>
    </location>
</feature>
<keyword evidence="5" id="KW-1185">Reference proteome</keyword>
<feature type="chain" id="PRO_5018071023" evidence="3">
    <location>
        <begin position="36"/>
        <end position="136"/>
    </location>
</feature>